<dbReference type="SMART" id="SM00824">
    <property type="entry name" value="PKS_TE"/>
    <property type="match status" value="1"/>
</dbReference>
<dbReference type="InterPro" id="IPR050091">
    <property type="entry name" value="PKS_NRPS_Biosynth_Enz"/>
</dbReference>
<dbReference type="PROSITE" id="PS50075">
    <property type="entry name" value="CARRIER"/>
    <property type="match status" value="2"/>
</dbReference>
<organism evidence="13 14">
    <name type="scientific">Streptantibioticus ferralitis</name>
    <dbReference type="NCBI Taxonomy" id="236510"/>
    <lineage>
        <taxon>Bacteria</taxon>
        <taxon>Bacillati</taxon>
        <taxon>Actinomycetota</taxon>
        <taxon>Actinomycetes</taxon>
        <taxon>Kitasatosporales</taxon>
        <taxon>Streptomycetaceae</taxon>
        <taxon>Streptantibioticus</taxon>
    </lineage>
</organism>
<dbReference type="Pfam" id="PF00109">
    <property type="entry name" value="ketoacyl-synt"/>
    <property type="match status" value="2"/>
</dbReference>
<dbReference type="Pfam" id="PF00975">
    <property type="entry name" value="Thioesterase"/>
    <property type="match status" value="1"/>
</dbReference>
<evidence type="ECO:0000313" key="13">
    <source>
        <dbReference type="EMBL" id="MDF2255464.1"/>
    </source>
</evidence>
<dbReference type="PROSITE" id="PS00012">
    <property type="entry name" value="PHOSPHOPANTETHEINE"/>
    <property type="match status" value="2"/>
</dbReference>
<dbReference type="InterPro" id="IPR020806">
    <property type="entry name" value="PKS_PP-bd"/>
</dbReference>
<keyword evidence="8" id="KW-0012">Acyltransferase</keyword>
<dbReference type="Pfam" id="PF02801">
    <property type="entry name" value="Ketoacyl-synt_C"/>
    <property type="match status" value="2"/>
</dbReference>
<feature type="domain" description="PKS/mFAS DH" evidence="12">
    <location>
        <begin position="919"/>
        <end position="1193"/>
    </location>
</feature>
<keyword evidence="7" id="KW-0511">Multifunctional enzyme</keyword>
<keyword evidence="14" id="KW-1185">Reference proteome</keyword>
<dbReference type="Pfam" id="PF14765">
    <property type="entry name" value="PS-DH"/>
    <property type="match status" value="2"/>
</dbReference>
<dbReference type="Pfam" id="PF00550">
    <property type="entry name" value="PP-binding"/>
    <property type="match status" value="2"/>
</dbReference>
<accession>A0ABT5YV75</accession>
<dbReference type="InterPro" id="IPR014030">
    <property type="entry name" value="Ketoacyl_synth_N"/>
</dbReference>
<evidence type="ECO:0000256" key="2">
    <source>
        <dbReference type="ARBA" id="ARBA00004792"/>
    </source>
</evidence>
<evidence type="ECO:0000256" key="6">
    <source>
        <dbReference type="ARBA" id="ARBA00023194"/>
    </source>
</evidence>
<dbReference type="SMART" id="SM00823">
    <property type="entry name" value="PKS_PP"/>
    <property type="match status" value="2"/>
</dbReference>
<dbReference type="InterPro" id="IPR014043">
    <property type="entry name" value="Acyl_transferase_dom"/>
</dbReference>
<feature type="domain" description="Ketosynthase family 3 (KS3)" evidence="11">
    <location>
        <begin position="1753"/>
        <end position="2179"/>
    </location>
</feature>
<feature type="domain" description="Carrier" evidence="10">
    <location>
        <begin position="1659"/>
        <end position="1734"/>
    </location>
</feature>
<dbReference type="InterPro" id="IPR016036">
    <property type="entry name" value="Malonyl_transacylase_ACP-bd"/>
</dbReference>
<comment type="pathway">
    <text evidence="2">Antibiotic biosynthesis.</text>
</comment>
<dbReference type="SMART" id="SM00825">
    <property type="entry name" value="PKS_KS"/>
    <property type="match status" value="2"/>
</dbReference>
<dbReference type="Gene3D" id="3.40.366.10">
    <property type="entry name" value="Malonyl-Coenzyme A Acyl Carrier Protein, domain 2"/>
    <property type="match status" value="2"/>
</dbReference>
<dbReference type="Gene3D" id="3.40.50.720">
    <property type="entry name" value="NAD(P)-binding Rossmann-like Domain"/>
    <property type="match status" value="2"/>
</dbReference>
<feature type="active site" description="Proton acceptor; for dehydratase activity" evidence="9">
    <location>
        <position position="2673"/>
    </location>
</feature>
<evidence type="ECO:0000259" key="10">
    <source>
        <dbReference type="PROSITE" id="PS50075"/>
    </source>
</evidence>
<dbReference type="InterPro" id="IPR049900">
    <property type="entry name" value="PKS_mFAS_DH"/>
</dbReference>
<feature type="domain" description="Ketosynthase family 3 (KS3)" evidence="11">
    <location>
        <begin position="32"/>
        <end position="458"/>
    </location>
</feature>
<keyword evidence="5" id="KW-0808">Transferase</keyword>
<dbReference type="SUPFAM" id="SSF55048">
    <property type="entry name" value="Probable ACP-binding domain of malonyl-CoA ACP transacylase"/>
    <property type="match status" value="2"/>
</dbReference>
<dbReference type="InterPro" id="IPR018201">
    <property type="entry name" value="Ketoacyl_synth_AS"/>
</dbReference>
<feature type="domain" description="PKS/mFAS DH" evidence="12">
    <location>
        <begin position="2641"/>
        <end position="2934"/>
    </location>
</feature>
<evidence type="ECO:0000256" key="5">
    <source>
        <dbReference type="ARBA" id="ARBA00022679"/>
    </source>
</evidence>
<reference evidence="13 14" key="1">
    <citation type="submission" date="2023-03" db="EMBL/GenBank/DDBJ databases">
        <title>Draft genome sequence of type strain Streptomyces ferralitis JCM 14344.</title>
        <authorList>
            <person name="Klaysubun C."/>
            <person name="Duangmal K."/>
        </authorList>
    </citation>
    <scope>NUCLEOTIDE SEQUENCE [LARGE SCALE GENOMIC DNA]</scope>
    <source>
        <strain evidence="13 14">JCM 14344</strain>
    </source>
</reference>
<evidence type="ECO:0000259" key="11">
    <source>
        <dbReference type="PROSITE" id="PS52004"/>
    </source>
</evidence>
<dbReference type="PROSITE" id="PS00606">
    <property type="entry name" value="KS3_1"/>
    <property type="match status" value="2"/>
</dbReference>
<feature type="active site" description="Proton acceptor; for dehydratase activity" evidence="9">
    <location>
        <position position="951"/>
    </location>
</feature>
<dbReference type="Pfam" id="PF16197">
    <property type="entry name" value="KAsynt_C_assoc"/>
    <property type="match status" value="2"/>
</dbReference>
<dbReference type="SMART" id="SM01294">
    <property type="entry name" value="PKS_PP_betabranch"/>
    <property type="match status" value="2"/>
</dbReference>
<dbReference type="InterPro" id="IPR055123">
    <property type="entry name" value="SpnB-like_Rossmann"/>
</dbReference>
<dbReference type="PROSITE" id="PS52019">
    <property type="entry name" value="PKS_MFAS_DH"/>
    <property type="match status" value="2"/>
</dbReference>
<keyword evidence="3" id="KW-0596">Phosphopantetheine</keyword>
<dbReference type="Gene3D" id="3.30.70.3290">
    <property type="match status" value="2"/>
</dbReference>
<dbReference type="InterPro" id="IPR042104">
    <property type="entry name" value="PKS_dehydratase_sf"/>
</dbReference>
<dbReference type="InterPro" id="IPR001227">
    <property type="entry name" value="Ac_transferase_dom_sf"/>
</dbReference>
<dbReference type="InterPro" id="IPR020807">
    <property type="entry name" value="PKS_DH"/>
</dbReference>
<evidence type="ECO:0000256" key="1">
    <source>
        <dbReference type="ARBA" id="ARBA00001957"/>
    </source>
</evidence>
<dbReference type="InterPro" id="IPR036291">
    <property type="entry name" value="NAD(P)-bd_dom_sf"/>
</dbReference>
<dbReference type="InterPro" id="IPR016039">
    <property type="entry name" value="Thiolase-like"/>
</dbReference>
<sequence length="3804" mass="397643">MNEEKLRYFLKRVTADLHETRRRLQEVESGEQEPIAIVGMSCRYPGGVQSPEDLWRLVAEGADAVSGFPTDRGWDVERLFDDDPDQQGTSYVSEGGFLHEANHFDPAFFGISPREAVAMDPQQRLLLEATWEAFERAGIDPASVRGSRTGVFAGVMYHDYTSRLRAVPEGVEGYLGTGGSSSIASGRVSYTFGLEGPAVTVDTACSSSLVTLHLAVQALRNGECSLALAGGVTVMPTPGTFTEFSRQRGLSFDGRCKSFAAAADGTGWGEGVGMLLVERLSDAQRNGHPVLAIVRGSAVNQDGASNGLTAPNGPSQQRVIRQALANARLTAADVDVVEAHGTGTTLGDPIEAQALLATYGQERSDDQPLWLGSIKSNMGHTQAAAGVAGIIKMVMAMRHGVLPQTLHVDEPTPHVDWAAGAVSLLTEAREWPETGRPRRAAVSSFGISGTNAHTIIEQAPPLDAEEAAGEPRALPVLPWVLSAKTTEALRAQAERLLTYTSARPELDVVDVGHSLATTRSALEHRAAVIAGDREVLLDRLAKLAAGESPAGVVQAAADGRGKVAFLFTGQGSQRLGMGRELYEAYPAFAEALDAVCDGFDLPLRDVLFGSDGGVLDQTGCTQPALFAVEVALFRLVESWGLKPDFVSGHSIGELAAAHVAGVLSLDDACALVAARGRLMQELPGGGAMVAVQAAEDEVTLTDGVSIAAINGPSSVVIAGDEAEVLEIAASFEAQGRKTKRLTVSHAFHSPHMDGMLADFRKVAEGLRYAAPRIPVVSNLTGGVVSAEEIGSADFWVRHVREAVRFLDGVRALEDQGVTTYIELGPDGVLSAMAQDCVTTDDAAFLPVLRGGRPEPESLTVALAEAHVRGVAVDWTAYFGGTGAGRVDLPTYAFQHQHYWLDAGTAVGDVTSAGLRSAEHPLLGAAVSLADAEGFLFTGRLSLDTHPWLADHAVMGAVLLPGTAFVELAVRAGDQVGCDQVDELTLEAPLVLPEQGGVQLQLAIGAPDEAGRRSMAFHSRPDHAADDEPWLRHATGVLAQGARDASFDPGVWPPSDAEAVDVAGLYEGLAAAGFTYGPVFQGLRAAWRRGDEVFVEVSLPEGAEDGAFGLHPALLDAVLHGIGLGELVEDTGQGRLPFSWSGVSLHAVGASALRVRLAKAGPDAVSLTVADRTGRPVASVDALVLRSVSPEQLGGGRDDLADSLFRVEWSELPVGSAAAEGRWAVLGADGAGLPDAEVYGDLAALAEAVESGAVAPDLVLASYEPDGSADVPAAVRAATAWALSLLQSWLADERFDGSRLVVATRGADLVGSAVRGLVRSAQSENPGRIVLVDAEDASSELLAAAVASGEPEVAVRGDRVEVPRLARAVADGEESSFAEDGTVLITGASGQLGGVFARHLVAERGVRQLLLVSRRGDQAEGAGELAAELAELGAHVTWAACDVADREALAGVLAAVPAEHPLTGVVHTAGVLDDGVIGSLTEERIDRVLRPKVDAAWNLHELTQDVDLSAFVLFSSAAGVFGGAGQGNYAAANSFLDALAEHRRSRGLAASSLAWGLWSTGMADELDAADVERLNRGGVAALPVADGVALFDAAGRAGEALLVPMRLDMAGLRVQAGSGMLPPLLRGLVRTPTRRATAAAAATGGWAERLAGLSSAERDRAVLELVCTQVAAVLGLAGPETVEPLRAFNEVGFDSLTALELRNRLNAATDVRLPATLIFDYPTPTALAEYLAAEFLGARADTAVPAVAATAADDEPIAIVAMSCRFPGQVRSPEDLWQLVTEGRDAISGLPTDRGWDVEGLFDPDPDQPGTSYTRDGGFLHDAHHFDPVFFGISPREALATDPQQRLLLEATWEAFERAGIDPASVRGSRTGVFAGVMYNDYGTLLHRAPDGLEGYMGTASSGSVASGRVSYTFGLEGPAVTVDTACSSSLVTLHLAVQALRNGECSLALAGGVTVMATPGTFVAFSRQRGLAADGRCKPFAAGADGTAWGEGVGMLLVERLSDARKNGHPVLAIVRGSAVNQDGASNGLTAPNGPSQQRVIRQALANARLTAADVDVVEAHGTGTTLGDPIEAQALLATYGQERSDDQPLWLGSIKSNMGHTQAAAGVAGIIKMVMAMRHGVLPQTLHVDQPSPHVDWSAGAVSLLTEAREWPETGRPRRAAVSSFGISGTNAHTIIEQAPVLADDQPEQIPAAPKVLPWALSARSADALRGQAERLRTRVAADPDMGLADVGHSLATGRALFEHRAVVVAGERKTFLAGLAALAEGREAAGVIEGSPVGGKVAFLFTGQGSQRLGMGRELYEVYPVFAEALDAVCERFELPLKDVLFGNEATLLDQTAYTQPALFAVEVALFRLVESWGIRPDFLSGHSIGELAAAHVAGVLSLDDACTLVAARGRLMQELPGGGAMVAVQASADEVSQLLTERVSIAAINGPTSVVIAGDEDAALEIAAAFEAQGRKTKRLTVSHAFHSPHMDGMLDAFRKIAEGLTYQAPRIPIVSNLTGTVVSADEITTPDFWVRHVREAVRFLDGIRTLEAQNVTTFVELGPDGVLSAMAQDCVTADGAAFVPVLRTGCPEPETLTAALAQAHVNGIAVDWQAYFTGTGARRVDLPTYAFQHQRYWIDVPVTAGDVASAGLGAADHPLLGAAVELPESDGYVFTGRLGLRTHPWLADHAVAGTVLLPGTAFVELAIRAGDQVGCDVLEELTLESPLILSSEGAVQLRLSVAESDASGRRALTLHSRAQDASADEPWIRHASGVLAAGPARPAADLAVWPPADAESLDVGGLYERFADGGFGYGPAFQGLRAAWRRGDEIFAELQLPQEQHADAARFGLHPALLDSALHGLALGGITGGADEAGKAQEAAGGHGTDAPGIRLPFSWSGVSLHAIGASALRVRIAPAGDGSVSLTAVDETGGLVASVESLALRRIDPAQLQAAQVQMTFHDSLFRVEWTAVPGQGAVPARRWAVLGADHLKLGAALEAAGVAIDSYADLAALAGVVQAGKPMPEVVLAPCPTDEVGSDAEAARQVTHDALGVVQSWLAEEAFEGARLVFVTRGAVAAHGDAGVADLVHAPLWGLLRSAQTENPERLVLLDIDDQDASYGLLPGALVDGEAQLAVRAGGLYVPRLARVPVAVREEADAALPPFNPDGTVLITGATGALGGLVARHLVAEHGVRRLLLTSRRGPQAEGAAELVAELSELGANAVVAACDAADRDALQRLLDGVPDAHPLTAVVHTAGVLDDALIPSLTADRIDTVFRPKVDAALNLHELTRDLELDAFVLFSSAAGVFGTPGQGNYAAANAFLDALAERRRAEGLPAVSLAWGLWAQRSAMTGELADADVQRMARGGLLPLSTERGLALFDTACGGAVADEAALVPVSLDTAPLRAQAAVGALPGLFRGLVRGVARRTAQAGGAADTGADTLLRRLAGLGEAEQEDVLLGLVRAQVAVVLGYASPDEVGAGREFLELGVDSLTAVELRNRLNAATGLRLPPTLLFDHPTPTLTAQRLRAELAGAAPDGAQAAAGADEPTGGVFGAMLQQAGELGKSGEFMGLLMEASRFRPSFGSAAELRKAPSLVRLSSGDRQPGLVCFSSILSISGPHQYARFAAAFRGRRDLWALGAPGFLGGEQLPATKEAVIEAQAEAVVRHADGKPFVLLGHSSGGMLAHAVAARLEDDGVFPEAVVLIDIYSHDDDAIVGIQPGLAEGMNERQESYVPVDDTRLLAMGGYFRLFGDWKPQPVRTPTLLVRAGERLFDWTRDGDWRSYWDLEHTAVDVPGNHFTMMEQHADTTARAVDDWLAGTDGR</sequence>
<dbReference type="CDD" id="cd08956">
    <property type="entry name" value="KR_3_FAS_SDR_x"/>
    <property type="match status" value="2"/>
</dbReference>
<dbReference type="InterPro" id="IPR015083">
    <property type="entry name" value="NorB/c/GfsB-D-like_docking"/>
</dbReference>
<dbReference type="SUPFAM" id="SSF101173">
    <property type="entry name" value="Docking domain B of the erythromycin polyketide synthase (DEBS)"/>
    <property type="match status" value="1"/>
</dbReference>
<dbReference type="InterPro" id="IPR036299">
    <property type="entry name" value="Polyketide_synth_docking_sf"/>
</dbReference>
<evidence type="ECO:0000256" key="3">
    <source>
        <dbReference type="ARBA" id="ARBA00022450"/>
    </source>
</evidence>
<keyword evidence="4" id="KW-0597">Phosphoprotein</keyword>
<dbReference type="InterPro" id="IPR016035">
    <property type="entry name" value="Acyl_Trfase/lysoPLipase"/>
</dbReference>
<dbReference type="SMART" id="SM00826">
    <property type="entry name" value="PKS_DH"/>
    <property type="match status" value="2"/>
</dbReference>
<dbReference type="CDD" id="cd00833">
    <property type="entry name" value="PKS"/>
    <property type="match status" value="2"/>
</dbReference>
<dbReference type="Gene3D" id="3.40.50.1820">
    <property type="entry name" value="alpha/beta hydrolase"/>
    <property type="match status" value="1"/>
</dbReference>
<dbReference type="Pfam" id="PF08990">
    <property type="entry name" value="Docking"/>
    <property type="match status" value="1"/>
</dbReference>
<evidence type="ECO:0000256" key="4">
    <source>
        <dbReference type="ARBA" id="ARBA00022553"/>
    </source>
</evidence>
<evidence type="ECO:0000259" key="12">
    <source>
        <dbReference type="PROSITE" id="PS52019"/>
    </source>
</evidence>
<dbReference type="Gene3D" id="1.10.1200.10">
    <property type="entry name" value="ACP-like"/>
    <property type="match status" value="2"/>
</dbReference>
<name>A0ABT5YV75_9ACTN</name>
<dbReference type="SMART" id="SM00827">
    <property type="entry name" value="PKS_AT"/>
    <property type="match status" value="2"/>
</dbReference>
<dbReference type="InterPro" id="IPR009081">
    <property type="entry name" value="PP-bd_ACP"/>
</dbReference>
<dbReference type="Pfam" id="PF00698">
    <property type="entry name" value="Acyl_transf_1"/>
    <property type="match status" value="2"/>
</dbReference>
<dbReference type="Pfam" id="PF21089">
    <property type="entry name" value="PKS_DH_N"/>
    <property type="match status" value="2"/>
</dbReference>
<dbReference type="PANTHER" id="PTHR43775:SF51">
    <property type="entry name" value="INACTIVE PHENOLPHTHIOCEROL SYNTHESIS POLYKETIDE SYNTHASE TYPE I PKS1-RELATED"/>
    <property type="match status" value="1"/>
</dbReference>
<dbReference type="InterPro" id="IPR014031">
    <property type="entry name" value="Ketoacyl_synth_C"/>
</dbReference>
<feature type="region of interest" description="C-terminal hotdog fold" evidence="9">
    <location>
        <begin position="1056"/>
        <end position="1193"/>
    </location>
</feature>
<evidence type="ECO:0000256" key="8">
    <source>
        <dbReference type="ARBA" id="ARBA00023315"/>
    </source>
</evidence>
<protein>
    <submittedName>
        <fullName evidence="13">Type I polyketide synthase</fullName>
    </submittedName>
</protein>
<dbReference type="Pfam" id="PF08659">
    <property type="entry name" value="KR"/>
    <property type="match status" value="2"/>
</dbReference>
<dbReference type="Gene3D" id="3.40.47.10">
    <property type="match status" value="2"/>
</dbReference>
<dbReference type="Gene3D" id="3.10.129.110">
    <property type="entry name" value="Polyketide synthase dehydratase"/>
    <property type="match status" value="2"/>
</dbReference>
<dbReference type="InterPro" id="IPR057326">
    <property type="entry name" value="KR_dom"/>
</dbReference>
<comment type="cofactor">
    <cofactor evidence="1">
        <name>pantetheine 4'-phosphate</name>
        <dbReference type="ChEBI" id="CHEBI:47942"/>
    </cofactor>
</comment>
<dbReference type="PROSITE" id="PS52004">
    <property type="entry name" value="KS3_2"/>
    <property type="match status" value="2"/>
</dbReference>
<dbReference type="InterPro" id="IPR006162">
    <property type="entry name" value="Ppantetheine_attach_site"/>
</dbReference>
<feature type="region of interest" description="N-terminal hotdog fold" evidence="9">
    <location>
        <begin position="2641"/>
        <end position="2766"/>
    </location>
</feature>
<dbReference type="RefSeq" id="WP_275809914.1">
    <property type="nucleotide sequence ID" value="NZ_JARHTQ010000003.1"/>
</dbReference>
<feature type="region of interest" description="N-terminal hotdog fold" evidence="9">
    <location>
        <begin position="919"/>
        <end position="1044"/>
    </location>
</feature>
<dbReference type="EMBL" id="JARHTQ010000003">
    <property type="protein sequence ID" value="MDF2255464.1"/>
    <property type="molecule type" value="Genomic_DNA"/>
</dbReference>
<dbReference type="Pfam" id="PF22953">
    <property type="entry name" value="SpnB_Rossmann"/>
    <property type="match status" value="1"/>
</dbReference>
<dbReference type="InterPro" id="IPR036736">
    <property type="entry name" value="ACP-like_sf"/>
</dbReference>
<dbReference type="InterPro" id="IPR032821">
    <property type="entry name" value="PKS_assoc"/>
</dbReference>
<feature type="domain" description="Carrier" evidence="10">
    <location>
        <begin position="3437"/>
        <end position="3512"/>
    </location>
</feature>
<dbReference type="Proteomes" id="UP001220022">
    <property type="component" value="Unassembled WGS sequence"/>
</dbReference>
<dbReference type="SUPFAM" id="SSF53901">
    <property type="entry name" value="Thiolase-like"/>
    <property type="match status" value="2"/>
</dbReference>
<feature type="active site" description="Proton donor; for dehydratase activity" evidence="9">
    <location>
        <position position="1115"/>
    </location>
</feature>
<dbReference type="SUPFAM" id="SSF51735">
    <property type="entry name" value="NAD(P)-binding Rossmann-fold domains"/>
    <property type="match status" value="4"/>
</dbReference>
<dbReference type="SUPFAM" id="SSF53474">
    <property type="entry name" value="alpha/beta-Hydrolases"/>
    <property type="match status" value="1"/>
</dbReference>
<feature type="region of interest" description="C-terminal hotdog fold" evidence="9">
    <location>
        <begin position="2778"/>
        <end position="2934"/>
    </location>
</feature>
<evidence type="ECO:0000256" key="9">
    <source>
        <dbReference type="PROSITE-ProRule" id="PRU01363"/>
    </source>
</evidence>
<dbReference type="InterPro" id="IPR001031">
    <property type="entry name" value="Thioesterase"/>
</dbReference>
<dbReference type="InterPro" id="IPR020802">
    <property type="entry name" value="TesA-like"/>
</dbReference>
<dbReference type="InterPro" id="IPR029058">
    <property type="entry name" value="AB_hydrolase_fold"/>
</dbReference>
<comment type="caution">
    <text evidence="13">The sequence shown here is derived from an EMBL/GenBank/DDBJ whole genome shotgun (WGS) entry which is preliminary data.</text>
</comment>
<evidence type="ECO:0000256" key="7">
    <source>
        <dbReference type="ARBA" id="ARBA00023268"/>
    </source>
</evidence>
<dbReference type="SUPFAM" id="SSF47336">
    <property type="entry name" value="ACP-like"/>
    <property type="match status" value="2"/>
</dbReference>
<gene>
    <name evidence="13" type="ORF">P2L57_06915</name>
</gene>
<keyword evidence="6" id="KW-0045">Antibiotic biosynthesis</keyword>
<dbReference type="InterPro" id="IPR049551">
    <property type="entry name" value="PKS_DH_C"/>
</dbReference>
<dbReference type="InterPro" id="IPR013968">
    <property type="entry name" value="PKS_KR"/>
</dbReference>
<proteinExistence type="predicted"/>
<feature type="active site" description="Proton donor; for dehydratase activity" evidence="9">
    <location>
        <position position="2839"/>
    </location>
</feature>
<dbReference type="InterPro" id="IPR049552">
    <property type="entry name" value="PKS_DH_N"/>
</dbReference>
<dbReference type="SUPFAM" id="SSF52151">
    <property type="entry name" value="FabD/lysophospholipase-like"/>
    <property type="match status" value="2"/>
</dbReference>
<evidence type="ECO:0000313" key="14">
    <source>
        <dbReference type="Proteomes" id="UP001220022"/>
    </source>
</evidence>
<dbReference type="SMART" id="SM00822">
    <property type="entry name" value="PKS_KR"/>
    <property type="match status" value="2"/>
</dbReference>
<dbReference type="PANTHER" id="PTHR43775">
    <property type="entry name" value="FATTY ACID SYNTHASE"/>
    <property type="match status" value="1"/>
</dbReference>
<dbReference type="InterPro" id="IPR020841">
    <property type="entry name" value="PKS_Beta-ketoAc_synthase_dom"/>
</dbReference>